<name>A0AA86TNH5_9EUKA</name>
<reference evidence="3 4" key="2">
    <citation type="submission" date="2024-07" db="EMBL/GenBank/DDBJ databases">
        <authorList>
            <person name="Akdeniz Z."/>
        </authorList>
    </citation>
    <scope>NUCLEOTIDE SEQUENCE [LARGE SCALE GENOMIC DNA]</scope>
</reference>
<keyword evidence="1" id="KW-0812">Transmembrane</keyword>
<dbReference type="EMBL" id="CAXDID020000670">
    <property type="protein sequence ID" value="CAL6109516.1"/>
    <property type="molecule type" value="Genomic_DNA"/>
</dbReference>
<gene>
    <name evidence="3" type="ORF">HINF_LOCUS75483</name>
    <name evidence="2" type="ORF">HINF_LOCUS8777</name>
</gene>
<sequence>MTYIDYDACFANCYNGICQIVSNNQNQIEYICKAKSQYSLFWWFLILPLCEPIIFALIYFCCCYGQREKNEQNIQVQVGTAIVPAQNQHLNGPTKVNQNVSVVPQGQQVTLPNGQVGVFVSQPQPINQQQQYSYGRWNCFFLFTM</sequence>
<proteinExistence type="predicted"/>
<evidence type="ECO:0000256" key="1">
    <source>
        <dbReference type="SAM" id="Phobius"/>
    </source>
</evidence>
<evidence type="ECO:0000313" key="4">
    <source>
        <dbReference type="Proteomes" id="UP001642409"/>
    </source>
</evidence>
<dbReference type="Proteomes" id="UP001642409">
    <property type="component" value="Unassembled WGS sequence"/>
</dbReference>
<comment type="caution">
    <text evidence="2">The sequence shown here is derived from an EMBL/GenBank/DDBJ whole genome shotgun (WGS) entry which is preliminary data.</text>
</comment>
<keyword evidence="1" id="KW-1133">Transmembrane helix</keyword>
<protein>
    <submittedName>
        <fullName evidence="3">Hypothetical_protein</fullName>
    </submittedName>
</protein>
<evidence type="ECO:0000313" key="2">
    <source>
        <dbReference type="EMBL" id="CAI9921132.1"/>
    </source>
</evidence>
<reference evidence="2" key="1">
    <citation type="submission" date="2023-06" db="EMBL/GenBank/DDBJ databases">
        <authorList>
            <person name="Kurt Z."/>
        </authorList>
    </citation>
    <scope>NUCLEOTIDE SEQUENCE</scope>
</reference>
<evidence type="ECO:0000313" key="3">
    <source>
        <dbReference type="EMBL" id="CAL6109516.1"/>
    </source>
</evidence>
<keyword evidence="1" id="KW-0472">Membrane</keyword>
<dbReference type="AlphaFoldDB" id="A0AA86TNH5"/>
<keyword evidence="4" id="KW-1185">Reference proteome</keyword>
<organism evidence="2">
    <name type="scientific">Hexamita inflata</name>
    <dbReference type="NCBI Taxonomy" id="28002"/>
    <lineage>
        <taxon>Eukaryota</taxon>
        <taxon>Metamonada</taxon>
        <taxon>Diplomonadida</taxon>
        <taxon>Hexamitidae</taxon>
        <taxon>Hexamitinae</taxon>
        <taxon>Hexamita</taxon>
    </lineage>
</organism>
<feature type="transmembrane region" description="Helical" evidence="1">
    <location>
        <begin position="40"/>
        <end position="60"/>
    </location>
</feature>
<dbReference type="EMBL" id="CATOUU010000215">
    <property type="protein sequence ID" value="CAI9921132.1"/>
    <property type="molecule type" value="Genomic_DNA"/>
</dbReference>
<accession>A0AA86TNH5</accession>